<evidence type="ECO:0000313" key="2">
    <source>
        <dbReference type="EMBL" id="KAK5057852.1"/>
    </source>
</evidence>
<dbReference type="GO" id="GO:0005975">
    <property type="term" value="P:carbohydrate metabolic process"/>
    <property type="evidence" value="ECO:0007669"/>
    <property type="project" value="InterPro"/>
</dbReference>
<feature type="domain" description="NodB homology" evidence="1">
    <location>
        <begin position="28"/>
        <end position="141"/>
    </location>
</feature>
<dbReference type="InterPro" id="IPR011330">
    <property type="entry name" value="Glyco_hydro/deAcase_b/a-brl"/>
</dbReference>
<proteinExistence type="predicted"/>
<dbReference type="PANTHER" id="PTHR47561:SF1">
    <property type="entry name" value="POLYSACCHARIDE DEACETYLASE FAMILY PROTEIN (AFU_ORTHOLOGUE AFUA_6G05030)"/>
    <property type="match status" value="1"/>
</dbReference>
<dbReference type="RefSeq" id="XP_064708970.1">
    <property type="nucleotide sequence ID" value="XM_064855381.1"/>
</dbReference>
<dbReference type="GeneID" id="89980003"/>
<dbReference type="GO" id="GO:0016810">
    <property type="term" value="F:hydrolase activity, acting on carbon-nitrogen (but not peptide) bonds"/>
    <property type="evidence" value="ECO:0007669"/>
    <property type="project" value="InterPro"/>
</dbReference>
<protein>
    <recommendedName>
        <fullName evidence="1">NodB homology domain-containing protein</fullName>
    </recommendedName>
</protein>
<reference evidence="2 3" key="1">
    <citation type="submission" date="2023-08" db="EMBL/GenBank/DDBJ databases">
        <title>Black Yeasts Isolated from many extreme environments.</title>
        <authorList>
            <person name="Coleine C."/>
            <person name="Stajich J.E."/>
            <person name="Selbmann L."/>
        </authorList>
    </citation>
    <scope>NUCLEOTIDE SEQUENCE [LARGE SCALE GENOMIC DNA]</scope>
    <source>
        <strain evidence="2 3">CCFEE 5792</strain>
    </source>
</reference>
<keyword evidence="3" id="KW-1185">Reference proteome</keyword>
<dbReference type="Pfam" id="PF01522">
    <property type="entry name" value="Polysacc_deac_1"/>
    <property type="match status" value="1"/>
</dbReference>
<sequence>MKKVLVGYGIDLDAVAGWIDTKDGSPADPVEISRGIFGATIGVDRLLKLFAKYGIKASWYVPAHTAETFPSQMLKILDDKHEIGLHGYSHEYVSQLSEQQERDVLAKSIAVLSTLGVKGRLGWTAPAWTTSMRTVHLLEEFDIAYDHSFMHHDCMLYRTPYSSYVAKSTTYKYEDCLAADWMTPMAVPELSSLVTVPANWHLDDWPPFAAGDGGSDGFVDPHVLERMWKDHFEYCYAEYDEFVFPLSIHPQISGKPQVLQMHRRIIEWLNQFEGVEWCTFGEMVDRFQKGQIQGFDVRKAMGRHA</sequence>
<evidence type="ECO:0000313" key="3">
    <source>
        <dbReference type="Proteomes" id="UP001358417"/>
    </source>
</evidence>
<organism evidence="2 3">
    <name type="scientific">Exophiala bonariae</name>
    <dbReference type="NCBI Taxonomy" id="1690606"/>
    <lineage>
        <taxon>Eukaryota</taxon>
        <taxon>Fungi</taxon>
        <taxon>Dikarya</taxon>
        <taxon>Ascomycota</taxon>
        <taxon>Pezizomycotina</taxon>
        <taxon>Eurotiomycetes</taxon>
        <taxon>Chaetothyriomycetidae</taxon>
        <taxon>Chaetothyriales</taxon>
        <taxon>Herpotrichiellaceae</taxon>
        <taxon>Exophiala</taxon>
    </lineage>
</organism>
<dbReference type="Proteomes" id="UP001358417">
    <property type="component" value="Unassembled WGS sequence"/>
</dbReference>
<comment type="caution">
    <text evidence="2">The sequence shown here is derived from an EMBL/GenBank/DDBJ whole genome shotgun (WGS) entry which is preliminary data.</text>
</comment>
<dbReference type="PANTHER" id="PTHR47561">
    <property type="entry name" value="POLYSACCHARIDE DEACETYLASE FAMILY PROTEIN (AFU_ORTHOLOGUE AFUA_6G05030)"/>
    <property type="match status" value="1"/>
</dbReference>
<dbReference type="Gene3D" id="3.20.20.370">
    <property type="entry name" value="Glycoside hydrolase/deacetylase"/>
    <property type="match status" value="1"/>
</dbReference>
<dbReference type="EMBL" id="JAVRRD010000006">
    <property type="protein sequence ID" value="KAK5057852.1"/>
    <property type="molecule type" value="Genomic_DNA"/>
</dbReference>
<dbReference type="AlphaFoldDB" id="A0AAV9NHL4"/>
<accession>A0AAV9NHL4</accession>
<evidence type="ECO:0000259" key="1">
    <source>
        <dbReference type="PROSITE" id="PS51677"/>
    </source>
</evidence>
<dbReference type="PROSITE" id="PS51677">
    <property type="entry name" value="NODB"/>
    <property type="match status" value="1"/>
</dbReference>
<dbReference type="InterPro" id="IPR002509">
    <property type="entry name" value="NODB_dom"/>
</dbReference>
<gene>
    <name evidence="2" type="ORF">LTR84_011853</name>
</gene>
<name>A0AAV9NHL4_9EURO</name>
<dbReference type="SUPFAM" id="SSF88713">
    <property type="entry name" value="Glycoside hydrolase/deacetylase"/>
    <property type="match status" value="1"/>
</dbReference>